<dbReference type="EMBL" id="LAZR01005287">
    <property type="protein sequence ID" value="KKN01206.1"/>
    <property type="molecule type" value="Genomic_DNA"/>
</dbReference>
<evidence type="ECO:0000313" key="2">
    <source>
        <dbReference type="EMBL" id="KKN01206.1"/>
    </source>
</evidence>
<reference evidence="2" key="1">
    <citation type="journal article" date="2015" name="Nature">
        <title>Complex archaea that bridge the gap between prokaryotes and eukaryotes.</title>
        <authorList>
            <person name="Spang A."/>
            <person name="Saw J.H."/>
            <person name="Jorgensen S.L."/>
            <person name="Zaremba-Niedzwiedzka K."/>
            <person name="Martijn J."/>
            <person name="Lind A.E."/>
            <person name="van Eijk R."/>
            <person name="Schleper C."/>
            <person name="Guy L."/>
            <person name="Ettema T.J."/>
        </authorList>
    </citation>
    <scope>NUCLEOTIDE SEQUENCE</scope>
</reference>
<organism evidence="2">
    <name type="scientific">marine sediment metagenome</name>
    <dbReference type="NCBI Taxonomy" id="412755"/>
    <lineage>
        <taxon>unclassified sequences</taxon>
        <taxon>metagenomes</taxon>
        <taxon>ecological metagenomes</taxon>
    </lineage>
</organism>
<evidence type="ECO:0000256" key="1">
    <source>
        <dbReference type="SAM" id="MobiDB-lite"/>
    </source>
</evidence>
<comment type="caution">
    <text evidence="2">The sequence shown here is derived from an EMBL/GenBank/DDBJ whole genome shotgun (WGS) entry which is preliminary data.</text>
</comment>
<accession>A0A0F9PJL3</accession>
<gene>
    <name evidence="2" type="ORF">LCGC14_1130070</name>
</gene>
<proteinExistence type="predicted"/>
<sequence length="127" mass="13881">MPDTGSTLANAAARRQQLNKIRSGLMDRPGIARRGGPPPPTAPAQDRTSPREDALAATAARHPTPDEPSEPLPPQEGDQPAPITFDQETRDELLAQIEPFIVQMKMDKRAKLHRRIGRARKFFGGGV</sequence>
<protein>
    <submittedName>
        <fullName evidence="2">Uncharacterized protein</fullName>
    </submittedName>
</protein>
<name>A0A0F9PJL3_9ZZZZ</name>
<feature type="region of interest" description="Disordered" evidence="1">
    <location>
        <begin position="1"/>
        <end position="90"/>
    </location>
</feature>
<dbReference type="AlphaFoldDB" id="A0A0F9PJL3"/>